<dbReference type="EMBL" id="UYYG01000078">
    <property type="protein sequence ID" value="VDN52788.1"/>
    <property type="molecule type" value="Genomic_DNA"/>
</dbReference>
<accession>A0A0N4UM58</accession>
<dbReference type="Proteomes" id="UP000038040">
    <property type="component" value="Unplaced"/>
</dbReference>
<organism evidence="2 4">
    <name type="scientific">Dracunculus medinensis</name>
    <name type="common">Guinea worm</name>
    <dbReference type="NCBI Taxonomy" id="318479"/>
    <lineage>
        <taxon>Eukaryota</taxon>
        <taxon>Metazoa</taxon>
        <taxon>Ecdysozoa</taxon>
        <taxon>Nematoda</taxon>
        <taxon>Chromadorea</taxon>
        <taxon>Rhabditida</taxon>
        <taxon>Spirurina</taxon>
        <taxon>Dracunculoidea</taxon>
        <taxon>Dracunculidae</taxon>
        <taxon>Dracunculus</taxon>
    </lineage>
</organism>
<evidence type="ECO:0000313" key="2">
    <source>
        <dbReference type="Proteomes" id="UP000038040"/>
    </source>
</evidence>
<dbReference type="Proteomes" id="UP000274756">
    <property type="component" value="Unassembled WGS sequence"/>
</dbReference>
<dbReference type="WBParaSite" id="DME_0000891501-mRNA-1">
    <property type="protein sequence ID" value="DME_0000891501-mRNA-1"/>
    <property type="gene ID" value="DME_0000891501"/>
</dbReference>
<keyword evidence="3" id="KW-1185">Reference proteome</keyword>
<name>A0A0N4UM58_DRAME</name>
<dbReference type="STRING" id="318479.A0A0N4UM58"/>
<gene>
    <name evidence="1" type="ORF">DME_LOCUS2761</name>
</gene>
<reference evidence="1 3" key="2">
    <citation type="submission" date="2018-11" db="EMBL/GenBank/DDBJ databases">
        <authorList>
            <consortium name="Pathogen Informatics"/>
        </authorList>
    </citation>
    <scope>NUCLEOTIDE SEQUENCE [LARGE SCALE GENOMIC DNA]</scope>
</reference>
<sequence>MPGIQYYDGKKINIPISHEAGIELHEKWTHQGLSSLMSAIASKISRDLNEFHRNKLFKCSKKAENVHEHARCVVAALDAQEARKRFAKIRSPFRLLDE</sequence>
<dbReference type="AlphaFoldDB" id="A0A0N4UM58"/>
<proteinExistence type="predicted"/>
<evidence type="ECO:0000313" key="1">
    <source>
        <dbReference type="EMBL" id="VDN52788.1"/>
    </source>
</evidence>
<evidence type="ECO:0000313" key="3">
    <source>
        <dbReference type="Proteomes" id="UP000274756"/>
    </source>
</evidence>
<reference evidence="4" key="1">
    <citation type="submission" date="2017-02" db="UniProtKB">
        <authorList>
            <consortium name="WormBaseParasite"/>
        </authorList>
    </citation>
    <scope>IDENTIFICATION</scope>
</reference>
<dbReference type="OrthoDB" id="5810331at2759"/>
<evidence type="ECO:0000313" key="4">
    <source>
        <dbReference type="WBParaSite" id="DME_0000891501-mRNA-1"/>
    </source>
</evidence>
<protein>
    <submittedName>
        <fullName evidence="4">DUF982 domain-containing protein</fullName>
    </submittedName>
</protein>